<feature type="transmembrane region" description="Helical" evidence="1">
    <location>
        <begin position="15"/>
        <end position="34"/>
    </location>
</feature>
<dbReference type="InterPro" id="IPR045726">
    <property type="entry name" value="DUF6080"/>
</dbReference>
<evidence type="ECO:0000313" key="2">
    <source>
        <dbReference type="EMBL" id="MDQ0168666.1"/>
    </source>
</evidence>
<comment type="caution">
    <text evidence="2">The sequence shown here is derived from an EMBL/GenBank/DDBJ whole genome shotgun (WGS) entry which is preliminary data.</text>
</comment>
<feature type="transmembrane region" description="Helical" evidence="1">
    <location>
        <begin position="76"/>
        <end position="96"/>
    </location>
</feature>
<feature type="transmembrane region" description="Helical" evidence="1">
    <location>
        <begin position="366"/>
        <end position="385"/>
    </location>
</feature>
<gene>
    <name evidence="2" type="ORF">J2T19_000103</name>
</gene>
<keyword evidence="1" id="KW-1133">Transmembrane helix</keyword>
<keyword evidence="1" id="KW-0472">Membrane</keyword>
<protein>
    <recommendedName>
        <fullName evidence="4">Glycosyltransferase RgtA/B/C/D-like domain-containing protein</fullName>
    </recommendedName>
</protein>
<feature type="transmembrane region" description="Helical" evidence="1">
    <location>
        <begin position="217"/>
        <end position="240"/>
    </location>
</feature>
<keyword evidence="3" id="KW-1185">Reference proteome</keyword>
<evidence type="ECO:0000256" key="1">
    <source>
        <dbReference type="SAM" id="Phobius"/>
    </source>
</evidence>
<dbReference type="Proteomes" id="UP001233836">
    <property type="component" value="Unassembled WGS sequence"/>
</dbReference>
<feature type="transmembrane region" description="Helical" evidence="1">
    <location>
        <begin position="103"/>
        <end position="122"/>
    </location>
</feature>
<feature type="transmembrane region" description="Helical" evidence="1">
    <location>
        <begin position="153"/>
        <end position="171"/>
    </location>
</feature>
<accession>A0ABT9W5Y8</accession>
<feature type="transmembrane region" description="Helical" evidence="1">
    <location>
        <begin position="183"/>
        <end position="205"/>
    </location>
</feature>
<proteinExistence type="predicted"/>
<feature type="transmembrane region" description="Helical" evidence="1">
    <location>
        <begin position="128"/>
        <end position="146"/>
    </location>
</feature>
<feature type="transmembrane region" description="Helical" evidence="1">
    <location>
        <begin position="392"/>
        <end position="410"/>
    </location>
</feature>
<sequence length="438" mass="48954">MKFSEYIFYNRKTNWAALYLFVGFALFYGVMNLAYVSYISENADRLAVYSPFSTHLFPLNLFNFDPSMYYGTNSSSIIHPLISFMALALGAGAQLLGGNGFFLVLQSFINAASVVLVFVFLSKKDRTITIPLLFALLFGFSSYLMFTALIPDSYPYVQFVILLSVIYLQYAREQNEVRVVPHAVLATVNFGLTSTNIVPFAAALFGNMRTWRSKAGWTKFIGIMLLAGALIVIFTVIQYVSLGGRSWVTNWLMGIQNGGTSYATPFQFAVHWKALNLLTVNPILTPKVILLDPSMVAFVTDLTRSNPIYVQITGVFILLLALTGAIKGIREREVWTLLPYIIFAFLLHIVVGFGLAVFQYDMYLYAGHYLFAFFLLGGGFVIGLRQGMGKQVLVGLLIVSILITAGNNIYRHMETLTTIKQSYEQLGKKAVVESQSWN</sequence>
<evidence type="ECO:0008006" key="4">
    <source>
        <dbReference type="Google" id="ProtNLM"/>
    </source>
</evidence>
<dbReference type="Pfam" id="PF19558">
    <property type="entry name" value="DUF6080"/>
    <property type="match status" value="1"/>
</dbReference>
<feature type="transmembrane region" description="Helical" evidence="1">
    <location>
        <begin position="338"/>
        <end position="360"/>
    </location>
</feature>
<name>A0ABT9W5Y8_9BACL</name>
<dbReference type="EMBL" id="JAUSTI010000001">
    <property type="protein sequence ID" value="MDQ0168666.1"/>
    <property type="molecule type" value="Genomic_DNA"/>
</dbReference>
<evidence type="ECO:0000313" key="3">
    <source>
        <dbReference type="Proteomes" id="UP001233836"/>
    </source>
</evidence>
<keyword evidence="1" id="KW-0812">Transmembrane</keyword>
<organism evidence="2 3">
    <name type="scientific">Paenibacillus tundrae</name>
    <dbReference type="NCBI Taxonomy" id="528187"/>
    <lineage>
        <taxon>Bacteria</taxon>
        <taxon>Bacillati</taxon>
        <taxon>Bacillota</taxon>
        <taxon>Bacilli</taxon>
        <taxon>Bacillales</taxon>
        <taxon>Paenibacillaceae</taxon>
        <taxon>Paenibacillus</taxon>
    </lineage>
</organism>
<feature type="transmembrane region" description="Helical" evidence="1">
    <location>
        <begin position="308"/>
        <end position="326"/>
    </location>
</feature>
<reference evidence="2 3" key="1">
    <citation type="submission" date="2023-07" db="EMBL/GenBank/DDBJ databases">
        <title>Sorghum-associated microbial communities from plants grown in Nebraska, USA.</title>
        <authorList>
            <person name="Schachtman D."/>
        </authorList>
    </citation>
    <scope>NUCLEOTIDE SEQUENCE [LARGE SCALE GENOMIC DNA]</scope>
    <source>
        <strain evidence="2 3">DS1314</strain>
    </source>
</reference>
<dbReference type="RefSeq" id="WP_307211818.1">
    <property type="nucleotide sequence ID" value="NZ_JAUSTI010000001.1"/>
</dbReference>